<accession>F2NSA5</accession>
<dbReference type="eggNOG" id="COG1119">
    <property type="taxonomic scope" value="Bacteria"/>
</dbReference>
<dbReference type="STRING" id="869209.Tresu_1642"/>
<keyword evidence="2" id="KW-1185">Reference proteome</keyword>
<reference evidence="2" key="2">
    <citation type="submission" date="2011-04" db="EMBL/GenBank/DDBJ databases">
        <title>The complete genome of chromosome of Treponema succinifaciens DSM 2489.</title>
        <authorList>
            <person name="Lucas S."/>
            <person name="Copeland A."/>
            <person name="Lapidus A."/>
            <person name="Bruce D."/>
            <person name="Goodwin L."/>
            <person name="Pitluck S."/>
            <person name="Peters L."/>
            <person name="Kyrpides N."/>
            <person name="Mavromatis K."/>
            <person name="Ivanova N."/>
            <person name="Ovchinnikova G."/>
            <person name="Teshima H."/>
            <person name="Detter J.C."/>
            <person name="Tapia R."/>
            <person name="Han C."/>
            <person name="Land M."/>
            <person name="Hauser L."/>
            <person name="Markowitz V."/>
            <person name="Cheng J.-F."/>
            <person name="Hugenholtz P."/>
            <person name="Woyke T."/>
            <person name="Wu D."/>
            <person name="Gronow S."/>
            <person name="Wellnitz S."/>
            <person name="Brambilla E."/>
            <person name="Klenk H.-P."/>
            <person name="Eisen J.A."/>
        </authorList>
    </citation>
    <scope>NUCLEOTIDE SEQUENCE [LARGE SCALE GENOMIC DNA]</scope>
    <source>
        <strain evidence="2">ATCC 33096 / DSM 2489 / 6091</strain>
    </source>
</reference>
<dbReference type="HOGENOM" id="CLU_008329_0_0_12"/>
<dbReference type="OrthoDB" id="856045at2"/>
<proteinExistence type="predicted"/>
<dbReference type="Proteomes" id="UP000006852">
    <property type="component" value="Chromosome"/>
</dbReference>
<dbReference type="RefSeq" id="WP_013701822.1">
    <property type="nucleotide sequence ID" value="NC_015385.1"/>
</dbReference>
<dbReference type="GeneID" id="302998799"/>
<sequence length="1282" mass="146755">MSLQKNRMIAASKNFQTSVNIAFDFDNAQKLADFIPTSEAIKFIDEAVLSARNINQTEEKTSEKNDSLNRAGILIGPYGKGKSYIVLETLSLLYNNPDLKNVFESLAKKIAEKNPDTAENVRQYVKSGTRLLPVVINGNSQSLAQSFLYALHLTLKNKEFENLMPETHFESAVKMIEKWENEYPETLEKFNNLASVKSGEFKRQLLTYNSDFFAEFEKLYPSLTSGSEFNPFSGLDVVEVYEKVCKKLCETGNYDGIFVVYDEFGKYLESSIAQATVKDTKLLQDFAERCDRSGKNQLHLLLICHKEIENYIDILPKQKVDGWKGVSERFRHIHLYNNYSEVYSLIRAAIIKNPDEWEKFCSNNKAQFENLKNIWFGSSFRLFSNLDCDAGQTILFGCYPLHPVTSYILPRLSEKVAQNERTLFTFLSGNDKNGFASLIKKTEDEFLSDGKIILFTPDVLFDYFENQMQNEPYTSEIKKHYFMALSILRQLDKKSLESKIIKTLSLIYCLNQFERLSPDLNFLFELYDDAGYSREEIRGAVKTLSEKGFVYLNIHNNYIQLKANSGANIPALISDCVEKRRRSVRIVDILNNFNTEKFIYPTSYNVKNKMTRYFRFAFISENDFMERGDWKNAAENFNSDGCVFAVFNDSESAEKNQDDKKNLVEKACKISSETKNLVFIFSKSVEKFSERLRRFDSVAFLRNELLSSFDDTSDSFLFDEYDIIYQDLYEVVKQIVHSYIQPERKLALYVSLGAEKKLYRKSDLTNLVSQICGEIFYRTPVINNEMLNKNCLTGAATKSRAKLMDAMLNFPLNNLGFSGSGQEVSFMQSALVHTGILEKNSEKKFVNLSPKTGDTKNDENFKNLFCMMNGFLSNAEKTEASFEKLFDLLVKPENGIGLRRGVIPVYIVAAVCERVKNIVLKKRGIEVPVNAQNLAEIAETPSDFTIRIQKWNDEKENYILALEKLFSDFVIDEEKKANGYSYLINAMLRWYRSLPKYTKQMKKVYCGGSGLAEIKFAAIQKEYSAFLNILRSGGFGANEILFEKLPFAFGNGQSAEDFDFFENVANAKIFFDSVLDNFESKIVEEIKNVFDTNAERSLKNLIADFCQKLNLQTENHVFENGAHSLLRIYKSAGNDEKKIVMEMSKVLTGLSIDDWNDESVTMFFERLSELNGTLLDFDNRSVDKRNMSALRQAQYLADNTENPAAANVDGAAGEYNSAANYEIRFAQSGTENAKSKSFKKIECSRRAVLLEEEIWRTIEEMGQSVTDAEKRQVLVSLLEKLC</sequence>
<organism evidence="1 2">
    <name type="scientific">Treponema succinifaciens (strain ATCC 33096 / DSM 2489 / 6091)</name>
    <dbReference type="NCBI Taxonomy" id="869209"/>
    <lineage>
        <taxon>Bacteria</taxon>
        <taxon>Pseudomonadati</taxon>
        <taxon>Spirochaetota</taxon>
        <taxon>Spirochaetia</taxon>
        <taxon>Spirochaetales</taxon>
        <taxon>Treponemataceae</taxon>
        <taxon>Treponema</taxon>
    </lineage>
</organism>
<evidence type="ECO:0000313" key="2">
    <source>
        <dbReference type="Proteomes" id="UP000006852"/>
    </source>
</evidence>
<protein>
    <submittedName>
        <fullName evidence="1">Uncharacterized protein</fullName>
    </submittedName>
</protein>
<reference evidence="1 2" key="1">
    <citation type="journal article" date="2011" name="Stand. Genomic Sci.">
        <title>Complete genome sequence of Treponema succinifaciens type strain (6091).</title>
        <authorList>
            <person name="Han C."/>
            <person name="Gronow S."/>
            <person name="Teshima H."/>
            <person name="Lapidus A."/>
            <person name="Nolan M."/>
            <person name="Lucas S."/>
            <person name="Hammon N."/>
            <person name="Deshpande S."/>
            <person name="Cheng J.F."/>
            <person name="Zeytun A."/>
            <person name="Tapia R."/>
            <person name="Goodwin L."/>
            <person name="Pitluck S."/>
            <person name="Liolios K."/>
            <person name="Pagani I."/>
            <person name="Ivanova N."/>
            <person name="Mavromatis K."/>
            <person name="Mikhailova N."/>
            <person name="Huntemann M."/>
            <person name="Pati A."/>
            <person name="Chen A."/>
            <person name="Palaniappan K."/>
            <person name="Land M."/>
            <person name="Hauser L."/>
            <person name="Brambilla E.M."/>
            <person name="Rohde M."/>
            <person name="Goker M."/>
            <person name="Woyke T."/>
            <person name="Bristow J."/>
            <person name="Eisen J.A."/>
            <person name="Markowitz V."/>
            <person name="Hugenholtz P."/>
            <person name="Kyrpides N.C."/>
            <person name="Klenk H.P."/>
            <person name="Detter J.C."/>
        </authorList>
    </citation>
    <scope>NUCLEOTIDE SEQUENCE [LARGE SCALE GENOMIC DNA]</scope>
    <source>
        <strain evidence="2">ATCC 33096 / DSM 2489 / 6091</strain>
    </source>
</reference>
<name>F2NSA5_TRES6</name>
<gene>
    <name evidence="1" type="ordered locus">Tresu_1642</name>
</gene>
<dbReference type="KEGG" id="tsu:Tresu_1642"/>
<dbReference type="EMBL" id="CP002631">
    <property type="protein sequence ID" value="AEB14541.1"/>
    <property type="molecule type" value="Genomic_DNA"/>
</dbReference>
<evidence type="ECO:0000313" key="1">
    <source>
        <dbReference type="EMBL" id="AEB14541.1"/>
    </source>
</evidence>